<dbReference type="PIRSF" id="PIRSF036762">
    <property type="entry name" value="GAA1"/>
    <property type="match status" value="1"/>
</dbReference>
<sequence length="495" mass="55748">SDNALLPGLVQREFTLKEMADQTLASLDKLADSLPEHTVPYEWLSDQFRQIGLEVYSHNFTFNYPFASKPRYEGKNIYAILRSGRTASTEALVLSAPYRTKLSPHSSTLPGIALMIALSKYFLRQTYWAKDIIFLISEYELIGMQSWLNAYHNIDTTPVLDHGILESRSGPIQAAINLEIHSSVSSHLDIKIEGLNGQLPNLDLFNVAVELCTRESVSATFHGRSQPIETDDFELWKEYATTTASMMISQGIALPTGAHGLFQRFAIQAITLEASEVDPKRETHLRTSLLQMGRVIEGIFRSLNNLLERFNRSYYFYLLPSTRRYISIGYYMIPFGLLAAPLVLNALYLYLKSTEQSPESSGNLWNSIPTTFVCHALGLLALLVPIFVEKYPNLVPEYETHDIIYYTLLSISVVYIMNPLLRGNQLNRNSRKCVALLNTALLMCCISLVNISLAFSLTLVYVPIACISVYSLHPYPMNISSANMFGIGVPNQFKH</sequence>
<keyword evidence="1" id="KW-0472">Membrane</keyword>
<feature type="transmembrane region" description="Helical" evidence="1">
    <location>
        <begin position="403"/>
        <end position="421"/>
    </location>
</feature>
<proteinExistence type="predicted"/>
<evidence type="ECO:0000313" key="3">
    <source>
        <dbReference type="Proteomes" id="UP000759131"/>
    </source>
</evidence>
<dbReference type="PANTHER" id="PTHR13304:SF0">
    <property type="entry name" value="GLYCOSYLPHOSPHATIDYLINOSITOL ANCHOR ATTACHMENT 1 PROTEIN"/>
    <property type="match status" value="1"/>
</dbReference>
<protein>
    <recommendedName>
        <fullName evidence="4">Glycosylphosphatidylinositol anchor attachment 1 protein</fullName>
    </recommendedName>
</protein>
<dbReference type="GO" id="GO:0016255">
    <property type="term" value="P:attachment of GPI anchor to protein"/>
    <property type="evidence" value="ECO:0007669"/>
    <property type="project" value="TreeGrafter"/>
</dbReference>
<keyword evidence="3" id="KW-1185">Reference proteome</keyword>
<name>A0A7R9KZG7_9ACAR</name>
<dbReference type="EMBL" id="CAJPIZ010010136">
    <property type="protein sequence ID" value="CAG2112315.1"/>
    <property type="molecule type" value="Genomic_DNA"/>
</dbReference>
<keyword evidence="1" id="KW-0812">Transmembrane</keyword>
<dbReference type="EMBL" id="OC864711">
    <property type="protein sequence ID" value="CAD7631885.1"/>
    <property type="molecule type" value="Genomic_DNA"/>
</dbReference>
<feature type="transmembrane region" description="Helical" evidence="1">
    <location>
        <begin position="433"/>
        <end position="462"/>
    </location>
</feature>
<dbReference type="Pfam" id="PF04114">
    <property type="entry name" value="Gaa1"/>
    <property type="match status" value="1"/>
</dbReference>
<feature type="non-terminal residue" evidence="2">
    <location>
        <position position="1"/>
    </location>
</feature>
<feature type="transmembrane region" description="Helical" evidence="1">
    <location>
        <begin position="328"/>
        <end position="351"/>
    </location>
</feature>
<evidence type="ECO:0000256" key="1">
    <source>
        <dbReference type="SAM" id="Phobius"/>
    </source>
</evidence>
<gene>
    <name evidence="2" type="ORF">OSB1V03_LOCUS12294</name>
</gene>
<feature type="transmembrane region" description="Helical" evidence="1">
    <location>
        <begin position="363"/>
        <end position="388"/>
    </location>
</feature>
<dbReference type="AlphaFoldDB" id="A0A7R9KZG7"/>
<dbReference type="OrthoDB" id="445301at2759"/>
<dbReference type="Gene3D" id="3.40.630.10">
    <property type="entry name" value="Zn peptidases"/>
    <property type="match status" value="1"/>
</dbReference>
<dbReference type="InterPro" id="IPR007246">
    <property type="entry name" value="Gaa1"/>
</dbReference>
<evidence type="ECO:0008006" key="4">
    <source>
        <dbReference type="Google" id="ProtNLM"/>
    </source>
</evidence>
<dbReference type="PANTHER" id="PTHR13304">
    <property type="entry name" value="GLYCOSYLPHOSPHATIDYLINOSITOL ANCHOR ATTACHMENT 1 PROTEIN"/>
    <property type="match status" value="1"/>
</dbReference>
<evidence type="ECO:0000313" key="2">
    <source>
        <dbReference type="EMBL" id="CAD7631885.1"/>
    </source>
</evidence>
<reference evidence="2" key="1">
    <citation type="submission" date="2020-11" db="EMBL/GenBank/DDBJ databases">
        <authorList>
            <person name="Tran Van P."/>
        </authorList>
    </citation>
    <scope>NUCLEOTIDE SEQUENCE</scope>
</reference>
<organism evidence="2">
    <name type="scientific">Medioppia subpectinata</name>
    <dbReference type="NCBI Taxonomy" id="1979941"/>
    <lineage>
        <taxon>Eukaryota</taxon>
        <taxon>Metazoa</taxon>
        <taxon>Ecdysozoa</taxon>
        <taxon>Arthropoda</taxon>
        <taxon>Chelicerata</taxon>
        <taxon>Arachnida</taxon>
        <taxon>Acari</taxon>
        <taxon>Acariformes</taxon>
        <taxon>Sarcoptiformes</taxon>
        <taxon>Oribatida</taxon>
        <taxon>Brachypylina</taxon>
        <taxon>Oppioidea</taxon>
        <taxon>Oppiidae</taxon>
        <taxon>Medioppia</taxon>
    </lineage>
</organism>
<dbReference type="GO" id="GO:0042765">
    <property type="term" value="C:GPI-anchor transamidase complex"/>
    <property type="evidence" value="ECO:0007669"/>
    <property type="project" value="InterPro"/>
</dbReference>
<keyword evidence="1" id="KW-1133">Transmembrane helix</keyword>
<dbReference type="Proteomes" id="UP000759131">
    <property type="component" value="Unassembled WGS sequence"/>
</dbReference>
<accession>A0A7R9KZG7</accession>